<dbReference type="AlphaFoldDB" id="A0A8J2R505"/>
<evidence type="ECO:0000256" key="1">
    <source>
        <dbReference type="SAM" id="MobiDB-lite"/>
    </source>
</evidence>
<name>A0A8J2R505_9NEOP</name>
<dbReference type="OrthoDB" id="10263060at2759"/>
<sequence length="101" mass="11635">MGFGNGVSMKEKNTNYTKPLSIPKGQDTWESIGIPQSTLDQIKQRHISRITPETEINQEIKPLQRSHPEPILDSLATLKYDELRNMEHFDPALNEYLMLIN</sequence>
<evidence type="ECO:0000313" key="2">
    <source>
        <dbReference type="EMBL" id="CAG9578773.1"/>
    </source>
</evidence>
<proteinExistence type="predicted"/>
<organism evidence="2 3">
    <name type="scientific">Danaus chrysippus</name>
    <name type="common">African queen</name>
    <dbReference type="NCBI Taxonomy" id="151541"/>
    <lineage>
        <taxon>Eukaryota</taxon>
        <taxon>Metazoa</taxon>
        <taxon>Ecdysozoa</taxon>
        <taxon>Arthropoda</taxon>
        <taxon>Hexapoda</taxon>
        <taxon>Insecta</taxon>
        <taxon>Pterygota</taxon>
        <taxon>Neoptera</taxon>
        <taxon>Endopterygota</taxon>
        <taxon>Lepidoptera</taxon>
        <taxon>Glossata</taxon>
        <taxon>Ditrysia</taxon>
        <taxon>Papilionoidea</taxon>
        <taxon>Nymphalidae</taxon>
        <taxon>Danainae</taxon>
        <taxon>Danaini</taxon>
        <taxon>Danaina</taxon>
        <taxon>Danaus</taxon>
        <taxon>Anosia</taxon>
    </lineage>
</organism>
<reference evidence="2" key="1">
    <citation type="submission" date="2021-09" db="EMBL/GenBank/DDBJ databases">
        <authorList>
            <person name="Martin H S."/>
        </authorList>
    </citation>
    <scope>NUCLEOTIDE SEQUENCE</scope>
</reference>
<protein>
    <submittedName>
        <fullName evidence="2">(African queen) hypothetical protein</fullName>
    </submittedName>
</protein>
<evidence type="ECO:0000313" key="3">
    <source>
        <dbReference type="Proteomes" id="UP000789524"/>
    </source>
</evidence>
<keyword evidence="3" id="KW-1185">Reference proteome</keyword>
<comment type="caution">
    <text evidence="2">The sequence shown here is derived from an EMBL/GenBank/DDBJ whole genome shotgun (WGS) entry which is preliminary data.</text>
</comment>
<gene>
    <name evidence="2" type="ORF">DCHRY22_LOCUS12818</name>
</gene>
<accession>A0A8J2R505</accession>
<dbReference type="Proteomes" id="UP000789524">
    <property type="component" value="Unassembled WGS sequence"/>
</dbReference>
<feature type="region of interest" description="Disordered" evidence="1">
    <location>
        <begin position="1"/>
        <end position="22"/>
    </location>
</feature>
<dbReference type="EMBL" id="CAKASE010000078">
    <property type="protein sequence ID" value="CAG9578773.1"/>
    <property type="molecule type" value="Genomic_DNA"/>
</dbReference>